<evidence type="ECO:0000256" key="2">
    <source>
        <dbReference type="ARBA" id="ARBA00022840"/>
    </source>
</evidence>
<dbReference type="InParanoid" id="A0A0B2UI37"/>
<keyword evidence="12" id="KW-1185">Reference proteome</keyword>
<dbReference type="SUPFAM" id="SSF52540">
    <property type="entry name" value="P-loop containing nucleoside triphosphate hydrolases"/>
    <property type="match status" value="1"/>
</dbReference>
<dbReference type="PANTHER" id="PTHR13140:SF706">
    <property type="entry name" value="DILUTE CLASS UNCONVENTIONAL MYOSIN, ISOFORM C"/>
    <property type="match status" value="1"/>
</dbReference>
<dbReference type="FunCoup" id="A0A0B2UI37">
    <property type="interactions" value="32"/>
</dbReference>
<organism evidence="11 12">
    <name type="scientific">Ordospora colligata OC4</name>
    <dbReference type="NCBI Taxonomy" id="1354746"/>
    <lineage>
        <taxon>Eukaryota</taxon>
        <taxon>Fungi</taxon>
        <taxon>Fungi incertae sedis</taxon>
        <taxon>Microsporidia</taxon>
        <taxon>Ordosporidae</taxon>
        <taxon>Ordospora</taxon>
    </lineage>
</organism>
<dbReference type="GO" id="GO:0016020">
    <property type="term" value="C:membrane"/>
    <property type="evidence" value="ECO:0007669"/>
    <property type="project" value="TreeGrafter"/>
</dbReference>
<feature type="binding site" evidence="7">
    <location>
        <begin position="91"/>
        <end position="98"/>
    </location>
    <ligand>
        <name>ATP</name>
        <dbReference type="ChEBI" id="CHEBI:30616"/>
    </ligand>
</feature>
<evidence type="ECO:0000256" key="7">
    <source>
        <dbReference type="PROSITE-ProRule" id="PRU00782"/>
    </source>
</evidence>
<dbReference type="OrthoDB" id="6108017at2759"/>
<evidence type="ECO:0000313" key="12">
    <source>
        <dbReference type="Proteomes" id="UP000031056"/>
    </source>
</evidence>
<evidence type="ECO:0000256" key="8">
    <source>
        <dbReference type="SAM" id="Coils"/>
    </source>
</evidence>
<comment type="caution">
    <text evidence="7">Lacks conserved residue(s) required for the propagation of feature annotation.</text>
</comment>
<comment type="caution">
    <text evidence="11">The sequence shown here is derived from an EMBL/GenBank/DDBJ whole genome shotgun (WGS) entry which is preliminary data.</text>
</comment>
<dbReference type="GeneID" id="26262514"/>
<proteinExistence type="inferred from homology"/>
<dbReference type="Pfam" id="PF01843">
    <property type="entry name" value="DIL"/>
    <property type="match status" value="1"/>
</dbReference>
<feature type="domain" description="Myosin motor" evidence="10">
    <location>
        <begin position="1"/>
        <end position="475"/>
    </location>
</feature>
<dbReference type="GO" id="GO:0000146">
    <property type="term" value="F:microfilament motor activity"/>
    <property type="evidence" value="ECO:0007669"/>
    <property type="project" value="TreeGrafter"/>
</dbReference>
<dbReference type="HOGENOM" id="CLU_000192_7_5_1"/>
<dbReference type="GO" id="GO:0016459">
    <property type="term" value="C:myosin complex"/>
    <property type="evidence" value="ECO:0007669"/>
    <property type="project" value="UniProtKB-KW"/>
</dbReference>
<dbReference type="Gene3D" id="1.20.120.720">
    <property type="entry name" value="Myosin VI head, motor domain, U50 subdomain"/>
    <property type="match status" value="1"/>
</dbReference>
<dbReference type="RefSeq" id="XP_014563055.1">
    <property type="nucleotide sequence ID" value="XM_014707569.1"/>
</dbReference>
<dbReference type="InterPro" id="IPR002710">
    <property type="entry name" value="Dilute_dom"/>
</dbReference>
<dbReference type="InterPro" id="IPR001609">
    <property type="entry name" value="Myosin_head_motor_dom-like"/>
</dbReference>
<dbReference type="InterPro" id="IPR036961">
    <property type="entry name" value="Kinesin_motor_dom_sf"/>
</dbReference>
<evidence type="ECO:0000259" key="10">
    <source>
        <dbReference type="PROSITE" id="PS51456"/>
    </source>
</evidence>
<dbReference type="Gene3D" id="3.40.850.10">
    <property type="entry name" value="Kinesin motor domain"/>
    <property type="match status" value="1"/>
</dbReference>
<dbReference type="PROSITE" id="PS51126">
    <property type="entry name" value="DILUTE"/>
    <property type="match status" value="1"/>
</dbReference>
<dbReference type="SMART" id="SM00242">
    <property type="entry name" value="MYSc"/>
    <property type="match status" value="1"/>
</dbReference>
<accession>A0A0B2UI37</accession>
<dbReference type="VEuPathDB" id="MicrosporidiaDB:M896_110430"/>
<dbReference type="Gene3D" id="1.10.10.820">
    <property type="match status" value="1"/>
</dbReference>
<keyword evidence="5 7" id="KW-0505">Motor protein</keyword>
<keyword evidence="6 7" id="KW-0009">Actin-binding</keyword>
<dbReference type="GO" id="GO:0005737">
    <property type="term" value="C:cytoplasm"/>
    <property type="evidence" value="ECO:0007669"/>
    <property type="project" value="TreeGrafter"/>
</dbReference>
<evidence type="ECO:0000259" key="9">
    <source>
        <dbReference type="PROSITE" id="PS51126"/>
    </source>
</evidence>
<dbReference type="Gene3D" id="1.20.58.530">
    <property type="match status" value="1"/>
</dbReference>
<feature type="domain" description="Dilute" evidence="9">
    <location>
        <begin position="842"/>
        <end position="1077"/>
    </location>
</feature>
<dbReference type="Pfam" id="PF00063">
    <property type="entry name" value="Myosin_head"/>
    <property type="match status" value="2"/>
</dbReference>
<evidence type="ECO:0000256" key="6">
    <source>
        <dbReference type="ARBA" id="ARBA00023203"/>
    </source>
</evidence>
<keyword evidence="4 7" id="KW-0518">Myosin</keyword>
<name>A0A0B2UI37_9MICR</name>
<sequence length="1102" mass="127350">MQSGDLCEIDDLSENTIVDVLEKRYFECMMYTRSGVVFLAVNPYTGVDSHNNGSVSECFDRDKEIVHVCNVVESCYRDFCVHGDQTIVISGESGSGKTENARLMIDYLLRKLKSEQFIHDNIIAANTVLEAFGNARTRLNDNSSRFGKRIKLLFSEDASITGAVFETYLLEKSRVTHHEQGEKNFHVFYQLCAAHQIFIKNDFIDTSNISDTTEFKDYAKEYTKVFSSMEQLGIQNAKQIEKYLIGILYLGSINFVSDGILKVMRNDCFVEFCRIYSIPEDIVEEALVKFSIQVKGETIEVFNTQVQAITIRNSMARLLYSSIFNYITSCINNRLKGEGNTGSISVLDIFGFEAFKSNGLDQFCINWTNEKIQSEFVRKILKEKQEDYKNEGIVWKTIERPTVKQCIVDIEKPCGLVDLISEESQNSWGSAANLGTKIKNYLGQSIKTTVDDRIVISHYAGDVEYGLKSFIEKNKERGNLKIFTGMPIATDDNSKRDLVRYFKHSMNELLGSIGKTQVKYIKCLKPNLYKKPGVFDRALISKQLFECGILQAIRISKQCFAQEMLFKTFENRYSMLGECIYRVVDVIKGNNKYFMSNQILDVLESCRNHAYSECFRIIKISLQAHLKKHPQEKKQKILFVNENCDEYKKKLINEASTPVIIECDDMMLKDKESLITSCSSIDINDKHSNEGETNRTYSEIIKDLELKIEQYKRFCETPCRTCKSLEMKYKFQSEALKKKNMVELELEKYKAKVEDLERKLSERDDEESQISVSFTNSYNIFSCLIQLYLEFAPSFSNEEVPRPEMLSLAHSAFYVVSKLDRDAVETSVNIMDEIYLKLKMFERNIHKISFILSNLIEYQSILREKGIFVEEIENLISILFKHLCELQRVSILEVLPDAVVEHQQISRFKCNEGYLKKIFKPPHVSKLIRLLEYFYHQMLYYHIPEPYVVESANYILKTINTSVFNEILVRKNFLSFNRGVQINYNINEIDKFCRNINYSEGMFNLSHITSIIKLINLVEARATADSILDECSILNCIQINEIVARLDSDASYHFGEDNREDKFVQDPTISMPNYTSTSLHDFICPRYIPSESLMSILKSINK</sequence>
<dbReference type="SMART" id="SM01132">
    <property type="entry name" value="DIL"/>
    <property type="match status" value="1"/>
</dbReference>
<dbReference type="EMBL" id="JOKQ01000011">
    <property type="protein sequence ID" value="KHN69013.1"/>
    <property type="molecule type" value="Genomic_DNA"/>
</dbReference>
<comment type="similarity">
    <text evidence="7">Belongs to the TRAFAC class myosin-kinesin ATPase superfamily. Myosin family.</text>
</comment>
<evidence type="ECO:0000256" key="1">
    <source>
        <dbReference type="ARBA" id="ARBA00022741"/>
    </source>
</evidence>
<dbReference type="GO" id="GO:0005524">
    <property type="term" value="F:ATP binding"/>
    <property type="evidence" value="ECO:0007669"/>
    <property type="project" value="UniProtKB-UniRule"/>
</dbReference>
<keyword evidence="2 7" id="KW-0067">ATP-binding</keyword>
<gene>
    <name evidence="11" type="ORF">M896_110430</name>
</gene>
<evidence type="ECO:0000256" key="5">
    <source>
        <dbReference type="ARBA" id="ARBA00023175"/>
    </source>
</evidence>
<evidence type="ECO:0000256" key="3">
    <source>
        <dbReference type="ARBA" id="ARBA00023054"/>
    </source>
</evidence>
<dbReference type="PRINTS" id="PR00193">
    <property type="entry name" value="MYOSINHEAVY"/>
</dbReference>
<dbReference type="PANTHER" id="PTHR13140">
    <property type="entry name" value="MYOSIN"/>
    <property type="match status" value="1"/>
</dbReference>
<evidence type="ECO:0000256" key="4">
    <source>
        <dbReference type="ARBA" id="ARBA00023123"/>
    </source>
</evidence>
<dbReference type="STRING" id="1354746.A0A0B2UI37"/>
<protein>
    <submittedName>
        <fullName evidence="11">Myosin heavy chain</fullName>
    </submittedName>
</protein>
<reference evidence="11 12" key="1">
    <citation type="journal article" date="2014" name="MBio">
        <title>The Ordospora colligata genome; evolution of extreme reduction in microsporidia and host-to-parasite horizontal gene transfer.</title>
        <authorList>
            <person name="Pombert J.-F."/>
            <person name="Haag K.L."/>
            <person name="Beidas S."/>
            <person name="Ebert D."/>
            <person name="Keeling P.J."/>
        </authorList>
    </citation>
    <scope>NUCLEOTIDE SEQUENCE [LARGE SCALE GENOMIC DNA]</scope>
    <source>
        <strain evidence="11 12">OC4</strain>
    </source>
</reference>
<keyword evidence="1 7" id="KW-0547">Nucleotide-binding</keyword>
<dbReference type="PROSITE" id="PS51456">
    <property type="entry name" value="MYOSIN_MOTOR"/>
    <property type="match status" value="1"/>
</dbReference>
<keyword evidence="3 8" id="KW-0175">Coiled coil</keyword>
<feature type="coiled-coil region" evidence="8">
    <location>
        <begin position="732"/>
        <end position="766"/>
    </location>
</feature>
<dbReference type="AlphaFoldDB" id="A0A0B2UI37"/>
<dbReference type="InterPro" id="IPR027417">
    <property type="entry name" value="P-loop_NTPase"/>
</dbReference>
<evidence type="ECO:0000313" key="11">
    <source>
        <dbReference type="EMBL" id="KHN69013.1"/>
    </source>
</evidence>
<dbReference type="GO" id="GO:0007015">
    <property type="term" value="P:actin filament organization"/>
    <property type="evidence" value="ECO:0007669"/>
    <property type="project" value="TreeGrafter"/>
</dbReference>
<dbReference type="Proteomes" id="UP000031056">
    <property type="component" value="Unassembled WGS sequence"/>
</dbReference>
<dbReference type="GO" id="GO:0051015">
    <property type="term" value="F:actin filament binding"/>
    <property type="evidence" value="ECO:0007669"/>
    <property type="project" value="TreeGrafter"/>
</dbReference>